<dbReference type="InterPro" id="IPR043502">
    <property type="entry name" value="DNA/RNA_pol_sf"/>
</dbReference>
<organism evidence="1 2">
    <name type="scientific">Nothobranchius furzeri</name>
    <name type="common">Turquoise killifish</name>
    <dbReference type="NCBI Taxonomy" id="105023"/>
    <lineage>
        <taxon>Eukaryota</taxon>
        <taxon>Metazoa</taxon>
        <taxon>Chordata</taxon>
        <taxon>Craniata</taxon>
        <taxon>Vertebrata</taxon>
        <taxon>Euteleostomi</taxon>
        <taxon>Actinopterygii</taxon>
        <taxon>Neopterygii</taxon>
        <taxon>Teleostei</taxon>
        <taxon>Neoteleostei</taxon>
        <taxon>Acanthomorphata</taxon>
        <taxon>Ovalentaria</taxon>
        <taxon>Atherinomorphae</taxon>
        <taxon>Cyprinodontiformes</taxon>
        <taxon>Nothobranchiidae</taxon>
        <taxon>Nothobranchius</taxon>
    </lineage>
</organism>
<evidence type="ECO:0000313" key="1">
    <source>
        <dbReference type="Ensembl" id="ENSNFUP00015046275.1"/>
    </source>
</evidence>
<protein>
    <recommendedName>
        <fullName evidence="3">Reverse transcriptase domain-containing protein</fullName>
    </recommendedName>
</protein>
<reference evidence="1" key="3">
    <citation type="submission" date="2025-09" db="UniProtKB">
        <authorList>
            <consortium name="Ensembl"/>
        </authorList>
    </citation>
    <scope>IDENTIFICATION</scope>
</reference>
<dbReference type="Ensembl" id="ENSNFUT00015048296.1">
    <property type="protein sequence ID" value="ENSNFUP00015046275.1"/>
    <property type="gene ID" value="ENSNFUG00015021944.1"/>
</dbReference>
<dbReference type="Proteomes" id="UP000694548">
    <property type="component" value="Chromosome sgr02"/>
</dbReference>
<dbReference type="SUPFAM" id="SSF56672">
    <property type="entry name" value="DNA/RNA polymerases"/>
    <property type="match status" value="1"/>
</dbReference>
<accession>A0A8C6PMZ4</accession>
<dbReference type="AlphaFoldDB" id="A0A8C6PMZ4"/>
<dbReference type="GeneTree" id="ENSGT01100000263720"/>
<name>A0A8C6PMZ4_NOTFU</name>
<evidence type="ECO:0008006" key="3">
    <source>
        <dbReference type="Google" id="ProtNLM"/>
    </source>
</evidence>
<proteinExistence type="predicted"/>
<evidence type="ECO:0000313" key="2">
    <source>
        <dbReference type="Proteomes" id="UP000694548"/>
    </source>
</evidence>
<sequence length="101" mass="11241">MDVPPGAVSQELPALQHFRLASSPPVVTFEGESSDCQSFLLQCNLAFGRSPDSFSSDTARISYVIGLLRGRALRWGATIFTKLDLRNAYHLVRIKEGDEWK</sequence>
<reference evidence="1" key="1">
    <citation type="submission" date="2014-08" db="EMBL/GenBank/DDBJ databases">
        <authorList>
            <person name="Senf B."/>
            <person name="Petzold A."/>
            <person name="Downie B.R."/>
            <person name="Koch P."/>
            <person name="Platzer M."/>
        </authorList>
    </citation>
    <scope>NUCLEOTIDE SEQUENCE [LARGE SCALE GENOMIC DNA]</scope>
    <source>
        <strain evidence="1">GRZ</strain>
    </source>
</reference>
<keyword evidence="2" id="KW-1185">Reference proteome</keyword>
<reference evidence="1" key="2">
    <citation type="submission" date="2025-08" db="UniProtKB">
        <authorList>
            <consortium name="Ensembl"/>
        </authorList>
    </citation>
    <scope>IDENTIFICATION</scope>
</reference>